<keyword evidence="6" id="KW-0597">Phosphoprotein</keyword>
<dbReference type="Pfam" id="PF00158">
    <property type="entry name" value="Sigma54_activat"/>
    <property type="match status" value="1"/>
</dbReference>
<dbReference type="Gene3D" id="1.10.10.60">
    <property type="entry name" value="Homeodomain-like"/>
    <property type="match status" value="1"/>
</dbReference>
<dbReference type="InterPro" id="IPR009057">
    <property type="entry name" value="Homeodomain-like_sf"/>
</dbReference>
<dbReference type="Gene3D" id="3.40.50.300">
    <property type="entry name" value="P-loop containing nucleotide triphosphate hydrolases"/>
    <property type="match status" value="1"/>
</dbReference>
<evidence type="ECO:0000256" key="5">
    <source>
        <dbReference type="ARBA" id="ARBA00023163"/>
    </source>
</evidence>
<evidence type="ECO:0000256" key="2">
    <source>
        <dbReference type="ARBA" id="ARBA00022840"/>
    </source>
</evidence>
<feature type="domain" description="Response regulatory" evidence="8">
    <location>
        <begin position="8"/>
        <end position="122"/>
    </location>
</feature>
<keyword evidence="4" id="KW-0238">DNA-binding</keyword>
<keyword evidence="2" id="KW-0067">ATP-binding</keyword>
<sequence length="453" mass="51858">MSTSKSFKIFALEDNALFSKMLNYILSMDDEHEVVMFEKGRDLLNALDQKPNLITVDYSLPDMTGEEVIQKLSTRMPHVPVVVISGQTDVKTAVKLFTYGVYDYITKEEDIRERLLNAINKIKVNQSLKEEVEHLREELSHKYEFDKSIIGNSKPMKKVFQMLHKTTDNAINISITGETGTGKEVVAKAIHYNSNRAKKPFVAVNIAAIPTSLLESELFGHEKGAFTGAISKRIGKFEEANGGTIFLDEIGEMQMSLQAKLLRVIQEREVVRIGGNQVVKLDVRIITATHRDLSKEMMDNKFREDLYYRLLGVPIYLPPLRERENDVILLAKHLLDQFIDQNQLEKITISSDAKQKLIDYHYPGNIRELKAIIELAAVMCEKNIILPSDIQYSSSSDLEAVMSKDMTLKEYNFEIIQRFLKRYDDNVAKVAKKLDIGKVTIYRYLKEIEELPK</sequence>
<dbReference type="InterPro" id="IPR003593">
    <property type="entry name" value="AAA+_ATPase"/>
</dbReference>
<dbReference type="GO" id="GO:0005524">
    <property type="term" value="F:ATP binding"/>
    <property type="evidence" value="ECO:0007669"/>
    <property type="project" value="UniProtKB-KW"/>
</dbReference>
<evidence type="ECO:0000259" key="7">
    <source>
        <dbReference type="PROSITE" id="PS50045"/>
    </source>
</evidence>
<evidence type="ECO:0000256" key="3">
    <source>
        <dbReference type="ARBA" id="ARBA00023015"/>
    </source>
</evidence>
<dbReference type="InterPro" id="IPR002078">
    <property type="entry name" value="Sigma_54_int"/>
</dbReference>
<protein>
    <submittedName>
        <fullName evidence="9">Regulator</fullName>
    </submittedName>
</protein>
<evidence type="ECO:0000256" key="4">
    <source>
        <dbReference type="ARBA" id="ARBA00023125"/>
    </source>
</evidence>
<dbReference type="InterPro" id="IPR011006">
    <property type="entry name" value="CheY-like_superfamily"/>
</dbReference>
<evidence type="ECO:0000259" key="8">
    <source>
        <dbReference type="PROSITE" id="PS50110"/>
    </source>
</evidence>
<feature type="domain" description="Sigma-54 factor interaction" evidence="7">
    <location>
        <begin position="149"/>
        <end position="378"/>
    </location>
</feature>
<proteinExistence type="predicted"/>
<dbReference type="SUPFAM" id="SSF52172">
    <property type="entry name" value="CheY-like"/>
    <property type="match status" value="1"/>
</dbReference>
<dbReference type="SUPFAM" id="SSF46689">
    <property type="entry name" value="Homeodomain-like"/>
    <property type="match status" value="1"/>
</dbReference>
<dbReference type="PROSITE" id="PS50110">
    <property type="entry name" value="RESPONSE_REGULATORY"/>
    <property type="match status" value="1"/>
</dbReference>
<organism evidence="9 10">
    <name type="scientific">Flammeovirga pacifica</name>
    <dbReference type="NCBI Taxonomy" id="915059"/>
    <lineage>
        <taxon>Bacteria</taxon>
        <taxon>Pseudomonadati</taxon>
        <taxon>Bacteroidota</taxon>
        <taxon>Cytophagia</taxon>
        <taxon>Cytophagales</taxon>
        <taxon>Flammeovirgaceae</taxon>
        <taxon>Flammeovirga</taxon>
    </lineage>
</organism>
<dbReference type="InterPro" id="IPR058031">
    <property type="entry name" value="AAA_lid_NorR"/>
</dbReference>
<reference evidence="9 10" key="1">
    <citation type="journal article" date="2012" name="Int. J. Syst. Evol. Microbiol.">
        <title>Flammeovirga pacifica sp. nov., isolated from deep-sea sediment.</title>
        <authorList>
            <person name="Xu H."/>
            <person name="Fu Y."/>
            <person name="Yang N."/>
            <person name="Ding Z."/>
            <person name="Lai Q."/>
            <person name="Zeng R."/>
        </authorList>
    </citation>
    <scope>NUCLEOTIDE SEQUENCE [LARGE SCALE GENOMIC DNA]</scope>
    <source>
        <strain evidence="10">DSM 24597 / LMG 26175 / WPAGA1</strain>
    </source>
</reference>
<dbReference type="Gene3D" id="1.10.8.60">
    <property type="match status" value="1"/>
</dbReference>
<dbReference type="RefSeq" id="WP_044219834.1">
    <property type="nucleotide sequence ID" value="NZ_JRYR02000001.1"/>
</dbReference>
<evidence type="ECO:0000256" key="6">
    <source>
        <dbReference type="PROSITE-ProRule" id="PRU00169"/>
    </source>
</evidence>
<dbReference type="SUPFAM" id="SSF52540">
    <property type="entry name" value="P-loop containing nucleoside triphosphate hydrolases"/>
    <property type="match status" value="1"/>
</dbReference>
<dbReference type="SMART" id="SM00382">
    <property type="entry name" value="AAA"/>
    <property type="match status" value="1"/>
</dbReference>
<dbReference type="OrthoDB" id="9782110at2"/>
<gene>
    <name evidence="9" type="ORF">NH26_16935</name>
</gene>
<keyword evidence="10" id="KW-1185">Reference proteome</keyword>
<dbReference type="InterPro" id="IPR025943">
    <property type="entry name" value="Sigma_54_int_dom_ATP-bd_2"/>
</dbReference>
<keyword evidence="5" id="KW-0804">Transcription</keyword>
<dbReference type="GO" id="GO:0000160">
    <property type="term" value="P:phosphorelay signal transduction system"/>
    <property type="evidence" value="ECO:0007669"/>
    <property type="project" value="InterPro"/>
</dbReference>
<keyword evidence="3" id="KW-0805">Transcription regulation</keyword>
<dbReference type="PANTHER" id="PTHR32071">
    <property type="entry name" value="TRANSCRIPTIONAL REGULATORY PROTEIN"/>
    <property type="match status" value="1"/>
</dbReference>
<dbReference type="EMBL" id="JRYR02000001">
    <property type="protein sequence ID" value="OHX67903.1"/>
    <property type="molecule type" value="Genomic_DNA"/>
</dbReference>
<dbReference type="InterPro" id="IPR001789">
    <property type="entry name" value="Sig_transdc_resp-reg_receiver"/>
</dbReference>
<dbReference type="CDD" id="cd00009">
    <property type="entry name" value="AAA"/>
    <property type="match status" value="1"/>
</dbReference>
<dbReference type="AlphaFoldDB" id="A0A1S1Z417"/>
<dbReference type="CDD" id="cd00156">
    <property type="entry name" value="REC"/>
    <property type="match status" value="1"/>
</dbReference>
<comment type="caution">
    <text evidence="9">The sequence shown here is derived from an EMBL/GenBank/DDBJ whole genome shotgun (WGS) entry which is preliminary data.</text>
</comment>
<dbReference type="Proteomes" id="UP000179797">
    <property type="component" value="Unassembled WGS sequence"/>
</dbReference>
<dbReference type="PROSITE" id="PS00676">
    <property type="entry name" value="SIGMA54_INTERACT_2"/>
    <property type="match status" value="1"/>
</dbReference>
<evidence type="ECO:0000256" key="1">
    <source>
        <dbReference type="ARBA" id="ARBA00022741"/>
    </source>
</evidence>
<feature type="modified residue" description="4-aspartylphosphate" evidence="6">
    <location>
        <position position="57"/>
    </location>
</feature>
<dbReference type="PANTHER" id="PTHR32071:SF121">
    <property type="entry name" value="SIGMA L-DEPENDENT TRANSCRIPTIONAL REGULATOR YQIR-RELATED"/>
    <property type="match status" value="1"/>
</dbReference>
<dbReference type="PROSITE" id="PS50045">
    <property type="entry name" value="SIGMA54_INTERACT_4"/>
    <property type="match status" value="1"/>
</dbReference>
<dbReference type="GO" id="GO:0006355">
    <property type="term" value="P:regulation of DNA-templated transcription"/>
    <property type="evidence" value="ECO:0007669"/>
    <property type="project" value="InterPro"/>
</dbReference>
<accession>A0A1S1Z417</accession>
<dbReference type="FunFam" id="3.40.50.300:FF:000006">
    <property type="entry name" value="DNA-binding transcriptional regulator NtrC"/>
    <property type="match status" value="1"/>
</dbReference>
<dbReference type="PROSITE" id="PS00688">
    <property type="entry name" value="SIGMA54_INTERACT_3"/>
    <property type="match status" value="1"/>
</dbReference>
<dbReference type="STRING" id="915059.NH26_16935"/>
<dbReference type="Gene3D" id="3.40.50.2300">
    <property type="match status" value="1"/>
</dbReference>
<dbReference type="InterPro" id="IPR025944">
    <property type="entry name" value="Sigma_54_int_dom_CS"/>
</dbReference>
<dbReference type="SMART" id="SM00448">
    <property type="entry name" value="REC"/>
    <property type="match status" value="1"/>
</dbReference>
<evidence type="ECO:0000313" key="9">
    <source>
        <dbReference type="EMBL" id="OHX67903.1"/>
    </source>
</evidence>
<dbReference type="InterPro" id="IPR027417">
    <property type="entry name" value="P-loop_NTPase"/>
</dbReference>
<dbReference type="GO" id="GO:0003677">
    <property type="term" value="F:DNA binding"/>
    <property type="evidence" value="ECO:0007669"/>
    <property type="project" value="UniProtKB-KW"/>
</dbReference>
<evidence type="ECO:0000313" key="10">
    <source>
        <dbReference type="Proteomes" id="UP000179797"/>
    </source>
</evidence>
<keyword evidence="1" id="KW-0547">Nucleotide-binding</keyword>
<dbReference type="Pfam" id="PF25601">
    <property type="entry name" value="AAA_lid_14"/>
    <property type="match status" value="1"/>
</dbReference>
<dbReference type="Pfam" id="PF00072">
    <property type="entry name" value="Response_reg"/>
    <property type="match status" value="1"/>
</dbReference>
<name>A0A1S1Z417_FLAPC</name>